<proteinExistence type="predicted"/>
<gene>
    <name evidence="3" type="ORF">SAMN05421510_10592</name>
</gene>
<organism evidence="3 4">
    <name type="scientific">Nitrosomonas ureae</name>
    <dbReference type="NCBI Taxonomy" id="44577"/>
    <lineage>
        <taxon>Bacteria</taxon>
        <taxon>Pseudomonadati</taxon>
        <taxon>Pseudomonadota</taxon>
        <taxon>Betaproteobacteria</taxon>
        <taxon>Nitrosomonadales</taxon>
        <taxon>Nitrosomonadaceae</taxon>
        <taxon>Nitrosomonas</taxon>
    </lineage>
</organism>
<dbReference type="PIRSF" id="PIRSF037112">
    <property type="entry name" value="Antirestriction_ArdC"/>
    <property type="match status" value="1"/>
</dbReference>
<dbReference type="EMBL" id="FOFX01000059">
    <property type="protein sequence ID" value="SEQ47028.1"/>
    <property type="molecule type" value="Genomic_DNA"/>
</dbReference>
<dbReference type="InterPro" id="IPR041459">
    <property type="entry name" value="MPTase-PolyVal"/>
</dbReference>
<feature type="domain" description="N-terminal" evidence="1">
    <location>
        <begin position="8"/>
        <end position="122"/>
    </location>
</feature>
<reference evidence="3 4" key="1">
    <citation type="submission" date="2016-10" db="EMBL/GenBank/DDBJ databases">
        <authorList>
            <person name="de Groot N.N."/>
        </authorList>
    </citation>
    <scope>NUCLEOTIDE SEQUENCE [LARGE SCALE GENOMIC DNA]</scope>
    <source>
        <strain evidence="3 4">Nm9</strain>
    </source>
</reference>
<dbReference type="AlphaFoldDB" id="A0A1H9GB76"/>
<dbReference type="Pfam" id="PF18818">
    <property type="entry name" value="MPTase-PolyVal"/>
    <property type="match status" value="1"/>
</dbReference>
<protein>
    <submittedName>
        <fullName evidence="3">Antirestriction protein ArdC</fullName>
    </submittedName>
</protein>
<dbReference type="Proteomes" id="UP000181998">
    <property type="component" value="Unassembled WGS sequence"/>
</dbReference>
<evidence type="ECO:0000313" key="4">
    <source>
        <dbReference type="Proteomes" id="UP000181998"/>
    </source>
</evidence>
<evidence type="ECO:0000313" key="3">
    <source>
        <dbReference type="EMBL" id="SEQ47028.1"/>
    </source>
</evidence>
<feature type="domain" description="Polyvalent protein metallopeptidase" evidence="2">
    <location>
        <begin position="157"/>
        <end position="281"/>
    </location>
</feature>
<evidence type="ECO:0000259" key="2">
    <source>
        <dbReference type="Pfam" id="PF18818"/>
    </source>
</evidence>
<dbReference type="InterPro" id="IPR013610">
    <property type="entry name" value="ArdC_N"/>
</dbReference>
<sequence>MKEAKKAFHEQVAENLIEQLKKGVAPWQKPWKPGDLLAALPVNPTTGKRYRGINSLNLMSRAYTDPRWLTYKQAEALNAQVRKGEKSTLVQYWKFTDERIKKDDNGNPVLNSDGQPIKEQIRLERPRVFYAAVFNAQQMDNLPELSIKAPDWDPLDRAEQILQASNAVIRHGEADRAFYRPSTDSIHLPHKHQFPTPDRYYATALHELGHWTGHESRLNRDLSHPFGSEDYAKEELRAEIASMLLSGELGIGHDPGQHVAYVNSWIKALQEDPTEIFRAAADAEKIQDYVELTQKV</sequence>
<evidence type="ECO:0000259" key="1">
    <source>
        <dbReference type="Pfam" id="PF08401"/>
    </source>
</evidence>
<dbReference type="Pfam" id="PF08401">
    <property type="entry name" value="ArdcN"/>
    <property type="match status" value="1"/>
</dbReference>
<dbReference type="GO" id="GO:0003697">
    <property type="term" value="F:single-stranded DNA binding"/>
    <property type="evidence" value="ECO:0007669"/>
    <property type="project" value="InterPro"/>
</dbReference>
<accession>A0A1H9GB76</accession>
<name>A0A1H9GB76_9PROT</name>
<dbReference type="InterPro" id="IPR017113">
    <property type="entry name" value="Antirestriction_ArdC"/>
</dbReference>